<dbReference type="EMBL" id="CP051006">
    <property type="protein sequence ID" value="QNT96760.1"/>
    <property type="molecule type" value="Genomic_DNA"/>
</dbReference>
<dbReference type="GeneID" id="91466057"/>
<accession>A0A7H1Q8Y0</accession>
<evidence type="ECO:0000313" key="2">
    <source>
        <dbReference type="Proteomes" id="UP000516422"/>
    </source>
</evidence>
<name>A0A7H1Q8Y0_9ACTN</name>
<gene>
    <name evidence="1" type="ORF">HEP81_06525</name>
</gene>
<reference evidence="1 2" key="1">
    <citation type="submission" date="2020-04" db="EMBL/GenBank/DDBJ databases">
        <title>Characterization and engineering of Streptomyces griseofuscus DSM40191 as a potential heterologous host for expression of BGCs.</title>
        <authorList>
            <person name="Gren T."/>
            <person name="Whitford C.M."/>
            <person name="Mohite O.S."/>
            <person name="Joergensen T.S."/>
            <person name="Nielsen J.B."/>
            <person name="Lee S.Y."/>
            <person name="Weber T."/>
        </authorList>
    </citation>
    <scope>NUCLEOTIDE SEQUENCE [LARGE SCALE GENOMIC DNA]</scope>
    <source>
        <strain evidence="1 2">DSM 40191</strain>
    </source>
</reference>
<organism evidence="1 2">
    <name type="scientific">Streptomyces griseofuscus</name>
    <dbReference type="NCBI Taxonomy" id="146922"/>
    <lineage>
        <taxon>Bacteria</taxon>
        <taxon>Bacillati</taxon>
        <taxon>Actinomycetota</taxon>
        <taxon>Actinomycetes</taxon>
        <taxon>Kitasatosporales</taxon>
        <taxon>Streptomycetaceae</taxon>
        <taxon>Streptomyces</taxon>
    </lineage>
</organism>
<protein>
    <submittedName>
        <fullName evidence="1">Uncharacterized protein</fullName>
    </submittedName>
</protein>
<dbReference type="KEGG" id="sgf:HEP81_06525"/>
<sequence>MFKFTGRRRAFHQHQRLMRVAFKVVSRHATCGGPDTASTAEIVALAFGEHQMRITDAEALDYLNAALADRGYPLRPVAPQAGGEDQ</sequence>
<evidence type="ECO:0000313" key="1">
    <source>
        <dbReference type="EMBL" id="QNT96760.1"/>
    </source>
</evidence>
<proteinExistence type="predicted"/>
<dbReference type="AlphaFoldDB" id="A0A7H1Q8Y0"/>
<dbReference type="RefSeq" id="WP_037658754.1">
    <property type="nucleotide sequence ID" value="NZ_CP051006.1"/>
</dbReference>
<dbReference type="Proteomes" id="UP000516422">
    <property type="component" value="Chromosome"/>
</dbReference>